<protein>
    <recommendedName>
        <fullName evidence="2">Phosphate-selective porin O and P</fullName>
    </recommendedName>
</protein>
<comment type="caution">
    <text evidence="1">The sequence shown here is derived from an EMBL/GenBank/DDBJ whole genome shotgun (WGS) entry which is preliminary data.</text>
</comment>
<sequence length="359" mass="40144">MKKIKYIIAAALALFSFDAYSQGCMTGGGSGDIIGVTGFIQPQFNYYINGKDADGKSLNKTEFTFNRARLGVLGSIPYDIDYYFAVEYSGFSNSENKVHLLDGYISYTRFAKWAKITIGQFKSPISLEQNTACSGLYTVERSEVVKQLAGPQRDLGLLISGGHDSLKFQYALALMNGSGMNNREDNSNKNIVGRVVVGPFKGLKVGGSFKVGGMNPTDPSERLNNIYRVAAEAQFNWKGLLLQGEYIYGQDKLYSASKVPIYGGCGGIVGFETKQPGTYHKDGAWVIASYRTKYNIEPVLKFDTWNSDKNDRYSRYNTYTIGVNYYINDYTRLQINYANLKESREHMNDMVMVQIQAIF</sequence>
<proteinExistence type="predicted"/>
<dbReference type="InterPro" id="IPR010870">
    <property type="entry name" value="Porin_O/P"/>
</dbReference>
<dbReference type="AlphaFoldDB" id="A0A644VS60"/>
<organism evidence="1">
    <name type="scientific">bioreactor metagenome</name>
    <dbReference type="NCBI Taxonomy" id="1076179"/>
    <lineage>
        <taxon>unclassified sequences</taxon>
        <taxon>metagenomes</taxon>
        <taxon>ecological metagenomes</taxon>
    </lineage>
</organism>
<dbReference type="InterPro" id="IPR023614">
    <property type="entry name" value="Porin_dom_sf"/>
</dbReference>
<dbReference type="Gene3D" id="2.40.160.10">
    <property type="entry name" value="Porin"/>
    <property type="match status" value="1"/>
</dbReference>
<name>A0A644VS60_9ZZZZ</name>
<dbReference type="EMBL" id="VSSQ01000389">
    <property type="protein sequence ID" value="MPL93362.1"/>
    <property type="molecule type" value="Genomic_DNA"/>
</dbReference>
<accession>A0A644VS60</accession>
<reference evidence="1" key="1">
    <citation type="submission" date="2019-08" db="EMBL/GenBank/DDBJ databases">
        <authorList>
            <person name="Kucharzyk K."/>
            <person name="Murdoch R.W."/>
            <person name="Higgins S."/>
            <person name="Loffler F."/>
        </authorList>
    </citation>
    <scope>NUCLEOTIDE SEQUENCE</scope>
</reference>
<evidence type="ECO:0008006" key="2">
    <source>
        <dbReference type="Google" id="ProtNLM"/>
    </source>
</evidence>
<dbReference type="SUPFAM" id="SSF56935">
    <property type="entry name" value="Porins"/>
    <property type="match status" value="1"/>
</dbReference>
<evidence type="ECO:0000313" key="1">
    <source>
        <dbReference type="EMBL" id="MPL93362.1"/>
    </source>
</evidence>
<dbReference type="Pfam" id="PF07396">
    <property type="entry name" value="Porin_O_P"/>
    <property type="match status" value="2"/>
</dbReference>
<gene>
    <name evidence="1" type="ORF">SDC9_39488</name>
</gene>